<evidence type="ECO:0000256" key="2">
    <source>
        <dbReference type="ARBA" id="ARBA00008109"/>
    </source>
</evidence>
<comment type="catalytic activity">
    <reaction evidence="13 18">
        <text>ATP + H2O + phospholipidSide 1 = ADP + phosphate + phospholipidSide 2.</text>
        <dbReference type="EC" id="7.6.2.1"/>
    </reaction>
</comment>
<dbReference type="InterPro" id="IPR059000">
    <property type="entry name" value="ATPase_P-type_domA"/>
</dbReference>
<feature type="region of interest" description="Disordered" evidence="19">
    <location>
        <begin position="196"/>
        <end position="216"/>
    </location>
</feature>
<evidence type="ECO:0000256" key="13">
    <source>
        <dbReference type="ARBA" id="ARBA00034036"/>
    </source>
</evidence>
<keyword evidence="10 18" id="KW-1278">Translocase</keyword>
<evidence type="ECO:0000313" key="24">
    <source>
        <dbReference type="Proteomes" id="UP000266673"/>
    </source>
</evidence>
<dbReference type="EMBL" id="QKWP01003689">
    <property type="protein sequence ID" value="RIB00737.1"/>
    <property type="molecule type" value="Genomic_DNA"/>
</dbReference>
<comment type="cofactor">
    <cofactor evidence="17">
        <name>Mg(2+)</name>
        <dbReference type="ChEBI" id="CHEBI:18420"/>
    </cofactor>
</comment>
<feature type="domain" description="P-type ATPase C-terminal" evidence="22">
    <location>
        <begin position="1110"/>
        <end position="1358"/>
    </location>
</feature>
<evidence type="ECO:0000256" key="7">
    <source>
        <dbReference type="ARBA" id="ARBA00022741"/>
    </source>
</evidence>
<evidence type="ECO:0000256" key="12">
    <source>
        <dbReference type="ARBA" id="ARBA00023136"/>
    </source>
</evidence>
<evidence type="ECO:0000256" key="10">
    <source>
        <dbReference type="ARBA" id="ARBA00022967"/>
    </source>
</evidence>
<comment type="catalytic activity">
    <reaction evidence="14">
        <text>a 1,2-diacyl-sn-glycero-3-phosphoethanolamine(out) + ATP + H2O = a 1,2-diacyl-sn-glycero-3-phosphoethanolamine(in) + ADP + phosphate + H(+)</text>
        <dbReference type="Rhea" id="RHEA:66132"/>
        <dbReference type="ChEBI" id="CHEBI:15377"/>
        <dbReference type="ChEBI" id="CHEBI:15378"/>
        <dbReference type="ChEBI" id="CHEBI:30616"/>
        <dbReference type="ChEBI" id="CHEBI:43474"/>
        <dbReference type="ChEBI" id="CHEBI:64612"/>
        <dbReference type="ChEBI" id="CHEBI:456216"/>
    </reaction>
    <physiologicalReaction direction="left-to-right" evidence="14">
        <dbReference type="Rhea" id="RHEA:66133"/>
    </physiologicalReaction>
</comment>
<feature type="binding site" evidence="16">
    <location>
        <position position="1064"/>
    </location>
    <ligand>
        <name>ATP</name>
        <dbReference type="ChEBI" id="CHEBI:30616"/>
    </ligand>
</feature>
<dbReference type="GO" id="GO:0000287">
    <property type="term" value="F:magnesium ion binding"/>
    <property type="evidence" value="ECO:0007669"/>
    <property type="project" value="UniProtKB-UniRule"/>
</dbReference>
<feature type="compositionally biased region" description="Basic and acidic residues" evidence="19">
    <location>
        <begin position="676"/>
        <end position="693"/>
    </location>
</feature>
<dbReference type="SUPFAM" id="SSF81660">
    <property type="entry name" value="Metal cation-transporting ATPase, ATP-binding domain N"/>
    <property type="match status" value="1"/>
</dbReference>
<dbReference type="SUPFAM" id="SSF56784">
    <property type="entry name" value="HAD-like"/>
    <property type="match status" value="1"/>
</dbReference>
<feature type="transmembrane region" description="Helical" evidence="18">
    <location>
        <begin position="409"/>
        <end position="435"/>
    </location>
</feature>
<feature type="binding site" evidence="16">
    <location>
        <position position="1087"/>
    </location>
    <ligand>
        <name>ATP</name>
        <dbReference type="ChEBI" id="CHEBI:30616"/>
    </ligand>
</feature>
<feature type="binding site" evidence="17">
    <location>
        <position position="1088"/>
    </location>
    <ligand>
        <name>Mg(2+)</name>
        <dbReference type="ChEBI" id="CHEBI:18420"/>
    </ligand>
</feature>
<feature type="binding site" evidence="16">
    <location>
        <position position="776"/>
    </location>
    <ligand>
        <name>ATP</name>
        <dbReference type="ChEBI" id="CHEBI:30616"/>
    </ligand>
</feature>
<feature type="transmembrane region" description="Helical" evidence="18">
    <location>
        <begin position="1224"/>
        <end position="1245"/>
    </location>
</feature>
<dbReference type="NCBIfam" id="TIGR01652">
    <property type="entry name" value="ATPase-Plipid"/>
    <property type="match status" value="2"/>
</dbReference>
<feature type="binding site" evidence="17">
    <location>
        <position position="526"/>
    </location>
    <ligand>
        <name>Mg(2+)</name>
        <dbReference type="ChEBI" id="CHEBI:18420"/>
    </ligand>
</feature>
<dbReference type="PANTHER" id="PTHR24092">
    <property type="entry name" value="PROBABLE PHOSPHOLIPID-TRANSPORTING ATPASE"/>
    <property type="match status" value="1"/>
</dbReference>
<feature type="compositionally biased region" description="Polar residues" evidence="19">
    <location>
        <begin position="1"/>
        <end position="31"/>
    </location>
</feature>
<evidence type="ECO:0000256" key="19">
    <source>
        <dbReference type="SAM" id="MobiDB-lite"/>
    </source>
</evidence>
<dbReference type="InterPro" id="IPR023298">
    <property type="entry name" value="ATPase_P-typ_TM_dom_sf"/>
</dbReference>
<dbReference type="InterPro" id="IPR023214">
    <property type="entry name" value="HAD_sf"/>
</dbReference>
<dbReference type="GO" id="GO:0045332">
    <property type="term" value="P:phospholipid translocation"/>
    <property type="evidence" value="ECO:0007669"/>
    <property type="project" value="TreeGrafter"/>
</dbReference>
<feature type="binding site" evidence="16">
    <location>
        <position position="957"/>
    </location>
    <ligand>
        <name>ATP</name>
        <dbReference type="ChEBI" id="CHEBI:30616"/>
    </ligand>
</feature>
<dbReference type="SFLD" id="SFLDF00027">
    <property type="entry name" value="p-type_atpase"/>
    <property type="match status" value="1"/>
</dbReference>
<dbReference type="GO" id="GO:0005886">
    <property type="term" value="C:plasma membrane"/>
    <property type="evidence" value="ECO:0007669"/>
    <property type="project" value="TreeGrafter"/>
</dbReference>
<dbReference type="SUPFAM" id="SSF81665">
    <property type="entry name" value="Calcium ATPase, transmembrane domain M"/>
    <property type="match status" value="1"/>
</dbReference>
<dbReference type="InterPro" id="IPR001757">
    <property type="entry name" value="P_typ_ATPase"/>
</dbReference>
<dbReference type="InterPro" id="IPR008250">
    <property type="entry name" value="ATPase_P-typ_transduc_dom_A_sf"/>
</dbReference>
<feature type="binding site" evidence="17">
    <location>
        <position position="1084"/>
    </location>
    <ligand>
        <name>Mg(2+)</name>
        <dbReference type="ChEBI" id="CHEBI:18420"/>
    </ligand>
</feature>
<dbReference type="Gene3D" id="3.40.1110.10">
    <property type="entry name" value="Calcium-transporting ATPase, cytoplasmic domain N"/>
    <property type="match status" value="1"/>
</dbReference>
<dbReference type="EC" id="7.6.2.1" evidence="18"/>
<dbReference type="InterPro" id="IPR036412">
    <property type="entry name" value="HAD-like_sf"/>
</dbReference>
<keyword evidence="11 18" id="KW-1133">Transmembrane helix</keyword>
<dbReference type="Gene3D" id="3.40.50.1000">
    <property type="entry name" value="HAD superfamily/HAD-like"/>
    <property type="match status" value="1"/>
</dbReference>
<gene>
    <name evidence="23" type="ORF">C2G38_2256529</name>
</gene>
<keyword evidence="7 16" id="KW-0547">Nucleotide-binding</keyword>
<keyword evidence="4" id="KW-0597">Phosphoprotein</keyword>
<protein>
    <recommendedName>
        <fullName evidence="18">Phospholipid-transporting ATPase</fullName>
        <ecNumber evidence="18">7.6.2.1</ecNumber>
    </recommendedName>
</protein>
<evidence type="ECO:0000256" key="11">
    <source>
        <dbReference type="ARBA" id="ARBA00022989"/>
    </source>
</evidence>
<dbReference type="GO" id="GO:0005524">
    <property type="term" value="F:ATP binding"/>
    <property type="evidence" value="ECO:0007669"/>
    <property type="project" value="UniProtKB-UniRule"/>
</dbReference>
<evidence type="ECO:0000313" key="23">
    <source>
        <dbReference type="EMBL" id="RIB00737.1"/>
    </source>
</evidence>
<dbReference type="GO" id="GO:0140326">
    <property type="term" value="F:ATPase-coupled intramembrane lipid transporter activity"/>
    <property type="evidence" value="ECO:0007669"/>
    <property type="project" value="UniProtKB-EC"/>
</dbReference>
<dbReference type="FunFam" id="3.40.1110.10:FF:000087">
    <property type="entry name" value="Phospholipid-transporting ATPase"/>
    <property type="match status" value="1"/>
</dbReference>
<feature type="transmembrane region" description="Helical" evidence="18">
    <location>
        <begin position="100"/>
        <end position="117"/>
    </location>
</feature>
<accession>A0A397TVJ3</accession>
<keyword evidence="12 18" id="KW-0472">Membrane</keyword>
<feature type="region of interest" description="Disordered" evidence="19">
    <location>
        <begin position="1"/>
        <end position="41"/>
    </location>
</feature>
<feature type="domain" description="P-type ATPase N-terminal" evidence="21">
    <location>
        <begin position="70"/>
        <end position="125"/>
    </location>
</feature>
<evidence type="ECO:0000256" key="17">
    <source>
        <dbReference type="PIRSR" id="PIRSR606539-3"/>
    </source>
</evidence>
<feature type="binding site" evidence="16">
    <location>
        <position position="958"/>
    </location>
    <ligand>
        <name>ATP</name>
        <dbReference type="ChEBI" id="CHEBI:30616"/>
    </ligand>
</feature>
<feature type="binding site" evidence="17">
    <location>
        <position position="528"/>
    </location>
    <ligand>
        <name>Mg(2+)</name>
        <dbReference type="ChEBI" id="CHEBI:18420"/>
    </ligand>
</feature>
<dbReference type="SFLD" id="SFLDG00002">
    <property type="entry name" value="C1.7:_P-type_atpase_like"/>
    <property type="match status" value="1"/>
</dbReference>
<dbReference type="InterPro" id="IPR023299">
    <property type="entry name" value="ATPase_P-typ_cyto_dom_N"/>
</dbReference>
<dbReference type="NCBIfam" id="TIGR01494">
    <property type="entry name" value="ATPase_P-type"/>
    <property type="match status" value="1"/>
</dbReference>
<dbReference type="GO" id="GO:0012505">
    <property type="term" value="C:endomembrane system"/>
    <property type="evidence" value="ECO:0007669"/>
    <property type="project" value="UniProtKB-SubCell"/>
</dbReference>
<feature type="transmembrane region" description="Helical" evidence="18">
    <location>
        <begin position="1150"/>
        <end position="1171"/>
    </location>
</feature>
<feature type="region of interest" description="Disordered" evidence="19">
    <location>
        <begin position="328"/>
        <end position="352"/>
    </location>
</feature>
<comment type="similarity">
    <text evidence="2 18">Belongs to the cation transport ATPase (P-type) (TC 3.A.3) family. Type IV subfamily.</text>
</comment>
<evidence type="ECO:0000256" key="3">
    <source>
        <dbReference type="ARBA" id="ARBA00022448"/>
    </source>
</evidence>
<dbReference type="OrthoDB" id="377733at2759"/>
<feature type="compositionally biased region" description="Polar residues" evidence="19">
    <location>
        <begin position="328"/>
        <end position="344"/>
    </location>
</feature>
<dbReference type="PANTHER" id="PTHR24092:SF180">
    <property type="entry name" value="PHOSPHOLIPID-TRANSPORTING ATPASE DNF1-RELATED"/>
    <property type="match status" value="1"/>
</dbReference>
<dbReference type="GO" id="GO:0016887">
    <property type="term" value="F:ATP hydrolysis activity"/>
    <property type="evidence" value="ECO:0007669"/>
    <property type="project" value="InterPro"/>
</dbReference>
<organism evidence="23 24">
    <name type="scientific">Gigaspora rosea</name>
    <dbReference type="NCBI Taxonomy" id="44941"/>
    <lineage>
        <taxon>Eukaryota</taxon>
        <taxon>Fungi</taxon>
        <taxon>Fungi incertae sedis</taxon>
        <taxon>Mucoromycota</taxon>
        <taxon>Glomeromycotina</taxon>
        <taxon>Glomeromycetes</taxon>
        <taxon>Diversisporales</taxon>
        <taxon>Gigasporaceae</taxon>
        <taxon>Gigaspora</taxon>
    </lineage>
</organism>
<sequence length="1412" mass="159523">MTSPTSNFTLPPSQEAVSERSVTSSENGVNDSRNKQLKRAKSKIKYRIPACKERQVFANISRPDDKGPPKGKYVSNKIVTSKYNIWTFLPKNLFEQFRRAANMYFLIMAVLGMIPAVSTNSPVLTLLPLSTVVFLTACKDAVEDLNRHQIDDKYNSATCYLLQNFVNVNYPNQTKLSIWKRILLRIKLFFKRKKSKPREGSNFNNDDDIPCKPSNEINGDPEFKKVMWKDVRVGDFLYLKNGDAVPADAIILSTSEQNGNCFVETKDLDGETNLKTRRSVPVDSIKKIKTPKECSQAMFWIDSEPPNSNLFNYNAKLSVVSDSNFTEVNPSQEQDFSSTHSGRGQNPRKSKNSIPIDINNLLLRAHVIRNTEWVIAMTVFTGVDTKIILNSGETPSKRSRIEKEMNQEVILNFIILIILALICAIGTGVSSYLLANSKGKYIEERVSPNQDSIGLSSFLTFLSGLIIFQNIIPISLYISIEFVKGFQAFFIYNDLDMWDEDAEIPCVPKSWNLSDDLGQIEYIFSDKTGTLTRNIMEFRQCSIGGKVYGRNGWAGKTDASIGKEMAQGGNNLDEEMNMNKDEIWNQYLHELKSTFDPKYSSTDPDFLTFVDPDIYRDLNAEKSIEEGTDDELNIDDNIDKQKRARLIREFFTLLAVCHTVVVDKSDKFTNESNESDSEKSISDKGKTSVNDVHSDQSIENNLHQADEEKGSSKNSSLDHTLKKVKHSISNIKSSFKGLESMASLVTSTSSSKGKKSISIDKTLVYNLDYKAESPDEAALVSAAKNIGFSFLDRTLESMTIDIFGQEYVFDILNVLAFNSSRKRMSIIVRRPETLGGGIVLFCKGADNIIFERLASGQETLIKKTSSDIDNFSSDGLRTLTVAYRVLDNSFYDSWAKKYQEASTSINERSSKIDACAEEIERDLILLGATAIEDKLQEGVPECIERLRGAGIKIWVLTGDKLETAINIGFAAQLLTKDMRLWIVKGSKKETVERQLDNVYASLITGDILPQDETEPIRPDDTHAFIVDGSALAHLLDDEKARLKILELSDHFHSVICCRVSPLQKALVVELVRRGKKSTTLAIGDGANDVSMIQAANVGVGISGQEGVQAAMASDYNIAQFRYLKKLLLVHGHWDYMRIAEMILNFFYKNVIWVFPVLWYQIYCMFSANIFYDYSFVQLYNMIFTVAPVVVLGTTDQSVSASYCLKYPSIYSLGIKRMRYSKKLFAIYFLDGIWQSLVVYFTFYFIYSMSVNVTSSQGFDAGSIEFSTSVALTVIVTANLFICFNTYYWNWIVWAIIISEIVIIFSYVLIYGAFTESPIYGIGQQLIGEGSFWFGMAFAILLAFLPRYVITFVKQWWYPDDLDVVRQIRKSDKIAKNKARKEKLKNQKIIPPIEVEMVQSDNDIINSTQQTNH</sequence>
<dbReference type="InterPro" id="IPR032630">
    <property type="entry name" value="P_typ_ATPase_c"/>
</dbReference>
<feature type="transmembrane region" description="Helical" evidence="18">
    <location>
        <begin position="1331"/>
        <end position="1349"/>
    </location>
</feature>
<feature type="binding site" evidence="16">
    <location>
        <position position="959"/>
    </location>
    <ligand>
        <name>ATP</name>
        <dbReference type="ChEBI" id="CHEBI:30616"/>
    </ligand>
</feature>
<keyword evidence="9 17" id="KW-0460">Magnesium</keyword>
<evidence type="ECO:0000256" key="14">
    <source>
        <dbReference type="ARBA" id="ARBA00049128"/>
    </source>
</evidence>
<feature type="binding site" evidence="16">
    <location>
        <position position="877"/>
    </location>
    <ligand>
        <name>ATP</name>
        <dbReference type="ChEBI" id="CHEBI:30616"/>
    </ligand>
</feature>
<dbReference type="Pfam" id="PF16212">
    <property type="entry name" value="PhoLip_ATPase_C"/>
    <property type="match status" value="1"/>
</dbReference>
<keyword evidence="6 17" id="KW-0479">Metal-binding</keyword>
<feature type="binding site" evidence="16">
    <location>
        <position position="817"/>
    </location>
    <ligand>
        <name>ATP</name>
        <dbReference type="ChEBI" id="CHEBI:30616"/>
    </ligand>
</feature>
<dbReference type="FunFam" id="3.40.50.1000:FF:000014">
    <property type="entry name" value="Phospholipid-transporting ATPase"/>
    <property type="match status" value="1"/>
</dbReference>
<dbReference type="Pfam" id="PF13246">
    <property type="entry name" value="Cation_ATPase"/>
    <property type="match status" value="1"/>
</dbReference>
<evidence type="ECO:0000259" key="21">
    <source>
        <dbReference type="Pfam" id="PF16209"/>
    </source>
</evidence>
<evidence type="ECO:0000256" key="1">
    <source>
        <dbReference type="ARBA" id="ARBA00004127"/>
    </source>
</evidence>
<feature type="domain" description="P-type ATPase A" evidence="20">
    <location>
        <begin position="220"/>
        <end position="271"/>
    </location>
</feature>
<evidence type="ECO:0000256" key="9">
    <source>
        <dbReference type="ARBA" id="ARBA00022842"/>
    </source>
</evidence>
<feature type="binding site" evidence="16">
    <location>
        <position position="526"/>
    </location>
    <ligand>
        <name>ATP</name>
        <dbReference type="ChEBI" id="CHEBI:30616"/>
    </ligand>
</feature>
<name>A0A397TVJ3_9GLOM</name>
<dbReference type="Pfam" id="PF16209">
    <property type="entry name" value="PhoLip_ATPase_N"/>
    <property type="match status" value="1"/>
</dbReference>
<evidence type="ECO:0000259" key="22">
    <source>
        <dbReference type="Pfam" id="PF16212"/>
    </source>
</evidence>
<feature type="binding site" evidence="16">
    <location>
        <position position="528"/>
    </location>
    <ligand>
        <name>ATP</name>
        <dbReference type="ChEBI" id="CHEBI:30616"/>
    </ligand>
</feature>
<keyword evidence="3" id="KW-0813">Transport</keyword>
<feature type="binding site" evidence="16">
    <location>
        <position position="1058"/>
    </location>
    <ligand>
        <name>ATP</name>
        <dbReference type="ChEBI" id="CHEBI:30616"/>
    </ligand>
</feature>
<evidence type="ECO:0000256" key="18">
    <source>
        <dbReference type="RuleBase" id="RU362033"/>
    </source>
</evidence>
<dbReference type="STRING" id="44941.A0A397TVJ3"/>
<reference evidence="23 24" key="1">
    <citation type="submission" date="2018-06" db="EMBL/GenBank/DDBJ databases">
        <title>Comparative genomics reveals the genomic features of Rhizophagus irregularis, R. cerebriforme, R. diaphanum and Gigaspora rosea, and their symbiotic lifestyle signature.</title>
        <authorList>
            <person name="Morin E."/>
            <person name="San Clemente H."/>
            <person name="Chen E.C.H."/>
            <person name="De La Providencia I."/>
            <person name="Hainaut M."/>
            <person name="Kuo A."/>
            <person name="Kohler A."/>
            <person name="Murat C."/>
            <person name="Tang N."/>
            <person name="Roy S."/>
            <person name="Loubradou J."/>
            <person name="Henrissat B."/>
            <person name="Grigoriev I.V."/>
            <person name="Corradi N."/>
            <person name="Roux C."/>
            <person name="Martin F.M."/>
        </authorList>
    </citation>
    <scope>NUCLEOTIDE SEQUENCE [LARGE SCALE GENOMIC DNA]</scope>
    <source>
        <strain evidence="23 24">DAOM 194757</strain>
    </source>
</reference>
<dbReference type="PROSITE" id="PS00154">
    <property type="entry name" value="ATPASE_E1_E2"/>
    <property type="match status" value="1"/>
</dbReference>
<keyword evidence="24" id="KW-1185">Reference proteome</keyword>
<feature type="transmembrane region" description="Helical" evidence="18">
    <location>
        <begin position="455"/>
        <end position="478"/>
    </location>
</feature>
<keyword evidence="5 18" id="KW-0812">Transmembrane</keyword>
<dbReference type="InterPro" id="IPR018303">
    <property type="entry name" value="ATPase_P-typ_P_site"/>
</dbReference>
<dbReference type="InterPro" id="IPR006539">
    <property type="entry name" value="P-type_ATPase_IV"/>
</dbReference>
<evidence type="ECO:0000256" key="5">
    <source>
        <dbReference type="ARBA" id="ARBA00022692"/>
    </source>
</evidence>
<evidence type="ECO:0000259" key="20">
    <source>
        <dbReference type="Pfam" id="PF00122"/>
    </source>
</evidence>
<dbReference type="SFLD" id="SFLDS00003">
    <property type="entry name" value="Haloacid_Dehalogenase"/>
    <property type="match status" value="1"/>
</dbReference>
<comment type="caution">
    <text evidence="23">The sequence shown here is derived from an EMBL/GenBank/DDBJ whole genome shotgun (WGS) entry which is preliminary data.</text>
</comment>
<proteinExistence type="inferred from homology"/>
<evidence type="ECO:0000256" key="15">
    <source>
        <dbReference type="PIRSR" id="PIRSR606539-1"/>
    </source>
</evidence>
<dbReference type="Proteomes" id="UP000266673">
    <property type="component" value="Unassembled WGS sequence"/>
</dbReference>
<evidence type="ECO:0000256" key="8">
    <source>
        <dbReference type="ARBA" id="ARBA00022840"/>
    </source>
</evidence>
<dbReference type="InterPro" id="IPR044492">
    <property type="entry name" value="P_typ_ATPase_HD_dom"/>
</dbReference>
<evidence type="ECO:0000256" key="4">
    <source>
        <dbReference type="ARBA" id="ARBA00022553"/>
    </source>
</evidence>
<dbReference type="InterPro" id="IPR032631">
    <property type="entry name" value="P-type_ATPase_N"/>
</dbReference>
<keyword evidence="8 16" id="KW-0067">ATP-binding</keyword>
<dbReference type="SUPFAM" id="SSF81653">
    <property type="entry name" value="Calcium ATPase, transduction domain A"/>
    <property type="match status" value="1"/>
</dbReference>
<comment type="subcellular location">
    <subcellularLocation>
        <location evidence="1">Endomembrane system</location>
        <topology evidence="1">Multi-pass membrane protein</topology>
    </subcellularLocation>
    <subcellularLocation>
        <location evidence="18">Membrane</location>
        <topology evidence="18">Multi-pass membrane protein</topology>
    </subcellularLocation>
</comment>
<feature type="active site" description="4-aspartylphosphate intermediate" evidence="15">
    <location>
        <position position="526"/>
    </location>
</feature>
<dbReference type="Gene3D" id="2.70.150.10">
    <property type="entry name" value="Calcium-transporting ATPase, cytoplasmic transduction domain A"/>
    <property type="match status" value="1"/>
</dbReference>
<feature type="transmembrane region" description="Helical" evidence="18">
    <location>
        <begin position="1290"/>
        <end position="1311"/>
    </location>
</feature>
<dbReference type="PRINTS" id="PR00119">
    <property type="entry name" value="CATATPASE"/>
</dbReference>
<feature type="binding site" evidence="16">
    <location>
        <position position="1088"/>
    </location>
    <ligand>
        <name>ATP</name>
        <dbReference type="ChEBI" id="CHEBI:30616"/>
    </ligand>
</feature>
<feature type="region of interest" description="Disordered" evidence="19">
    <location>
        <begin position="669"/>
        <end position="693"/>
    </location>
</feature>
<dbReference type="Pfam" id="PF00122">
    <property type="entry name" value="E1-E2_ATPase"/>
    <property type="match status" value="1"/>
</dbReference>
<feature type="transmembrane region" description="Helical" evidence="18">
    <location>
        <begin position="1265"/>
        <end position="1283"/>
    </location>
</feature>
<evidence type="ECO:0000256" key="6">
    <source>
        <dbReference type="ARBA" id="ARBA00022723"/>
    </source>
</evidence>
<feature type="binding site" evidence="16">
    <location>
        <position position="843"/>
    </location>
    <ligand>
        <name>ATP</name>
        <dbReference type="ChEBI" id="CHEBI:30616"/>
    </ligand>
</feature>
<evidence type="ECO:0000256" key="16">
    <source>
        <dbReference type="PIRSR" id="PIRSR606539-2"/>
    </source>
</evidence>
<feature type="binding site" evidence="16">
    <location>
        <position position="527"/>
    </location>
    <ligand>
        <name>ATP</name>
        <dbReference type="ChEBI" id="CHEBI:30616"/>
    </ligand>
</feature>